<dbReference type="PRINTS" id="PR01036">
    <property type="entry name" value="TCRTETB"/>
</dbReference>
<evidence type="ECO:0000313" key="9">
    <source>
        <dbReference type="Proteomes" id="UP000000379"/>
    </source>
</evidence>
<feature type="transmembrane region" description="Helical" evidence="6">
    <location>
        <begin position="222"/>
        <end position="241"/>
    </location>
</feature>
<dbReference type="InterPro" id="IPR036259">
    <property type="entry name" value="MFS_trans_sf"/>
</dbReference>
<dbReference type="HOGENOM" id="CLU_000960_28_3_0"/>
<keyword evidence="2" id="KW-0813">Transport</keyword>
<feature type="transmembrane region" description="Helical" evidence="6">
    <location>
        <begin position="189"/>
        <end position="210"/>
    </location>
</feature>
<feature type="transmembrane region" description="Helical" evidence="6">
    <location>
        <begin position="461"/>
        <end position="482"/>
    </location>
</feature>
<feature type="transmembrane region" description="Helical" evidence="6">
    <location>
        <begin position="321"/>
        <end position="344"/>
    </location>
</feature>
<reference evidence="9" key="1">
    <citation type="submission" date="2010-05" db="EMBL/GenBank/DDBJ databases">
        <title>The complete genome of Truepera radiovictris DSM 17093.</title>
        <authorList>
            <consortium name="US DOE Joint Genome Institute (JGI-PGF)"/>
            <person name="Lucas S."/>
            <person name="Copeland A."/>
            <person name="Lapidus A."/>
            <person name="Glavina del Rio T."/>
            <person name="Dalin E."/>
            <person name="Tice H."/>
            <person name="Bruce D."/>
            <person name="Goodwin L."/>
            <person name="Pitluck S."/>
            <person name="Kyrpides N."/>
            <person name="Mavromatis K."/>
            <person name="Ovchinnikova G."/>
            <person name="Munk A.C."/>
            <person name="Detter J.C."/>
            <person name="Han C."/>
            <person name="Tapia R."/>
            <person name="Land M."/>
            <person name="Hauser L."/>
            <person name="Markowitz V."/>
            <person name="Cheng J.-F."/>
            <person name="Hugenholtz P."/>
            <person name="Woyke T."/>
            <person name="Wu D."/>
            <person name="Tindall B."/>
            <person name="Pomrenke H.G."/>
            <person name="Brambilla E."/>
            <person name="Klenk H.-P."/>
            <person name="Eisen J.A."/>
        </authorList>
    </citation>
    <scope>NUCLEOTIDE SEQUENCE [LARGE SCALE GENOMIC DNA]</scope>
    <source>
        <strain evidence="9">DSM 17093 / CIP 108686 / LMG 22925 / RQ-24</strain>
    </source>
</reference>
<evidence type="ECO:0000256" key="2">
    <source>
        <dbReference type="ARBA" id="ARBA00022448"/>
    </source>
</evidence>
<comment type="subcellular location">
    <subcellularLocation>
        <location evidence="1">Membrane</location>
        <topology evidence="1">Multi-pass membrane protein</topology>
    </subcellularLocation>
</comment>
<feature type="domain" description="Major facilitator superfamily (MFS) profile" evidence="7">
    <location>
        <begin position="37"/>
        <end position="487"/>
    </location>
</feature>
<organism evidence="8 9">
    <name type="scientific">Truepera radiovictrix (strain DSM 17093 / CIP 108686 / LMG 22925 / RQ-24)</name>
    <dbReference type="NCBI Taxonomy" id="649638"/>
    <lineage>
        <taxon>Bacteria</taxon>
        <taxon>Thermotogati</taxon>
        <taxon>Deinococcota</taxon>
        <taxon>Deinococci</taxon>
        <taxon>Trueperales</taxon>
        <taxon>Trueperaceae</taxon>
        <taxon>Truepera</taxon>
    </lineage>
</organism>
<name>D7CU47_TRURR</name>
<gene>
    <name evidence="8" type="ordered locus">Trad_0811</name>
</gene>
<keyword evidence="9" id="KW-1185">Reference proteome</keyword>
<dbReference type="Gene3D" id="1.20.1720.10">
    <property type="entry name" value="Multidrug resistance protein D"/>
    <property type="match status" value="1"/>
</dbReference>
<evidence type="ECO:0000256" key="3">
    <source>
        <dbReference type="ARBA" id="ARBA00022692"/>
    </source>
</evidence>
<dbReference type="PANTHER" id="PTHR42718:SF9">
    <property type="entry name" value="MAJOR FACILITATOR SUPERFAMILY MULTIDRUG TRANSPORTER MFSC"/>
    <property type="match status" value="1"/>
</dbReference>
<feature type="transmembrane region" description="Helical" evidence="6">
    <location>
        <begin position="289"/>
        <end position="315"/>
    </location>
</feature>
<feature type="transmembrane region" description="Helical" evidence="6">
    <location>
        <begin position="417"/>
        <end position="441"/>
    </location>
</feature>
<evidence type="ECO:0000256" key="6">
    <source>
        <dbReference type="SAM" id="Phobius"/>
    </source>
</evidence>
<evidence type="ECO:0000256" key="1">
    <source>
        <dbReference type="ARBA" id="ARBA00004141"/>
    </source>
</evidence>
<dbReference type="AlphaFoldDB" id="D7CU47"/>
<feature type="transmembrane region" description="Helical" evidence="6">
    <location>
        <begin position="247"/>
        <end position="268"/>
    </location>
</feature>
<dbReference type="SUPFAM" id="SSF103473">
    <property type="entry name" value="MFS general substrate transporter"/>
    <property type="match status" value="1"/>
</dbReference>
<feature type="transmembrane region" description="Helical" evidence="6">
    <location>
        <begin position="36"/>
        <end position="59"/>
    </location>
</feature>
<proteinExistence type="predicted"/>
<keyword evidence="3 6" id="KW-0812">Transmembrane</keyword>
<dbReference type="Pfam" id="PF07690">
    <property type="entry name" value="MFS_1"/>
    <property type="match status" value="2"/>
</dbReference>
<feature type="transmembrane region" description="Helical" evidence="6">
    <location>
        <begin position="103"/>
        <end position="126"/>
    </location>
</feature>
<feature type="transmembrane region" description="Helical" evidence="6">
    <location>
        <begin position="71"/>
        <end position="91"/>
    </location>
</feature>
<evidence type="ECO:0000259" key="7">
    <source>
        <dbReference type="PROSITE" id="PS50850"/>
    </source>
</evidence>
<dbReference type="OrthoDB" id="3281800at2"/>
<dbReference type="Gene3D" id="1.20.1250.20">
    <property type="entry name" value="MFS general substrate transporter like domains"/>
    <property type="match status" value="1"/>
</dbReference>
<keyword evidence="5 6" id="KW-0472">Membrane</keyword>
<dbReference type="eggNOG" id="COG2814">
    <property type="taxonomic scope" value="Bacteria"/>
</dbReference>
<evidence type="ECO:0000256" key="4">
    <source>
        <dbReference type="ARBA" id="ARBA00022989"/>
    </source>
</evidence>
<evidence type="ECO:0000313" key="8">
    <source>
        <dbReference type="EMBL" id="ADI13945.1"/>
    </source>
</evidence>
<dbReference type="InterPro" id="IPR020846">
    <property type="entry name" value="MFS_dom"/>
</dbReference>
<dbReference type="EMBL" id="CP002049">
    <property type="protein sequence ID" value="ADI13945.1"/>
    <property type="molecule type" value="Genomic_DNA"/>
</dbReference>
<dbReference type="InterPro" id="IPR011701">
    <property type="entry name" value="MFS"/>
</dbReference>
<dbReference type="Proteomes" id="UP000000379">
    <property type="component" value="Chromosome"/>
</dbReference>
<dbReference type="PANTHER" id="PTHR42718">
    <property type="entry name" value="MAJOR FACILITATOR SUPERFAMILY MULTIDRUG TRANSPORTER MFSC"/>
    <property type="match status" value="1"/>
</dbReference>
<feature type="transmembrane region" description="Helical" evidence="6">
    <location>
        <begin position="380"/>
        <end position="396"/>
    </location>
</feature>
<dbReference type="PROSITE" id="PS50850">
    <property type="entry name" value="MFS"/>
    <property type="match status" value="1"/>
</dbReference>
<feature type="transmembrane region" description="Helical" evidence="6">
    <location>
        <begin position="356"/>
        <end position="374"/>
    </location>
</feature>
<dbReference type="KEGG" id="tra:Trad_0811"/>
<keyword evidence="4 6" id="KW-1133">Transmembrane helix</keyword>
<feature type="transmembrane region" description="Helical" evidence="6">
    <location>
        <begin position="162"/>
        <end position="183"/>
    </location>
</feature>
<evidence type="ECO:0000256" key="5">
    <source>
        <dbReference type="ARBA" id="ARBA00023136"/>
    </source>
</evidence>
<dbReference type="STRING" id="649638.Trad_0811"/>
<reference evidence="8 9" key="2">
    <citation type="journal article" date="2011" name="Stand. Genomic Sci.">
        <title>Complete genome sequence of Truepera radiovictrix type strain (RQ-24).</title>
        <authorList>
            <person name="Ivanova N."/>
            <person name="Rohde C."/>
            <person name="Munk C."/>
            <person name="Nolan M."/>
            <person name="Lucas S."/>
            <person name="Del Rio T.G."/>
            <person name="Tice H."/>
            <person name="Deshpande S."/>
            <person name="Cheng J.F."/>
            <person name="Tapia R."/>
            <person name="Han C."/>
            <person name="Goodwin L."/>
            <person name="Pitluck S."/>
            <person name="Liolios K."/>
            <person name="Mavromatis K."/>
            <person name="Mikhailova N."/>
            <person name="Pati A."/>
            <person name="Chen A."/>
            <person name="Palaniappan K."/>
            <person name="Land M."/>
            <person name="Hauser L."/>
            <person name="Chang Y.J."/>
            <person name="Jeffries C.D."/>
            <person name="Brambilla E."/>
            <person name="Rohde M."/>
            <person name="Goker M."/>
            <person name="Tindall B.J."/>
            <person name="Woyke T."/>
            <person name="Bristow J."/>
            <person name="Eisen J.A."/>
            <person name="Markowitz V."/>
            <person name="Hugenholtz P."/>
            <person name="Kyrpides N.C."/>
            <person name="Klenk H.P."/>
            <person name="Lapidus A."/>
        </authorList>
    </citation>
    <scope>NUCLEOTIDE SEQUENCE [LARGE SCALE GENOMIC DNA]</scope>
    <source>
        <strain evidence="9">DSM 17093 / CIP 108686 / LMG 22925 / RQ-24</strain>
    </source>
</reference>
<dbReference type="GO" id="GO:0022857">
    <property type="term" value="F:transmembrane transporter activity"/>
    <property type="evidence" value="ECO:0007669"/>
    <property type="project" value="InterPro"/>
</dbReference>
<protein>
    <submittedName>
        <fullName evidence="8">Major facilitator superfamily MFS_1</fullName>
    </submittedName>
</protein>
<dbReference type="GO" id="GO:0016020">
    <property type="term" value="C:membrane"/>
    <property type="evidence" value="ECO:0007669"/>
    <property type="project" value="UniProtKB-SubCell"/>
</dbReference>
<feature type="transmembrane region" description="Helical" evidence="6">
    <location>
        <begin position="132"/>
        <end position="150"/>
    </location>
</feature>
<accession>D7CU47</accession>
<sequence length="490" mass="49407">MGRGPTGRGRRRAPLEARGGRVRVFRAPQRPLRVRFFLAVVASAVFVSVLTGAMVNVMLPVIRAEFGASAAQIGWVVTGFSLAFAVSVPLYGRVSDLYGVRRVFVFGIVGFAAGGLLCALAPSLPLLVAGRMLQATGGAAIPALATVAVAKVIPPGARGGALGLVSSSIGAASAVGPIVGGVLGQAFGWRALFVGSLSLALLLIPFALRALPSDRARGAQRLDLLGGVLFGLGAGLFLFGITQGQTAGFATFPAWGSFLGAALAWLGFFRRLHRAAAPFVAPTLFANRAYVAALAVGFGAMFASFSALVFVPLLLVEENGLSPAAAGLALTPGAAALALLSPLSGRLSDRVGVRRPIVAGLALMGASLLLLSAVAGGPPLWVVLGVMGVYVGFAFVQSPVNNAAAGALAKRDVGAGVGLFSGVYFLGAGSGPAAMGALLAARQEAAGLAVNPLYRFGAAPFSDTFLGVVVVLVGALVASAWLRERPTAGA</sequence>